<gene>
    <name evidence="2" type="ORF">MKW94_007944</name>
</gene>
<accession>A0AA41VAT8</accession>
<evidence type="ECO:0000313" key="3">
    <source>
        <dbReference type="Proteomes" id="UP001177140"/>
    </source>
</evidence>
<keyword evidence="1" id="KW-0732">Signal</keyword>
<comment type="caution">
    <text evidence="2">The sequence shown here is derived from an EMBL/GenBank/DDBJ whole genome shotgun (WGS) entry which is preliminary data.</text>
</comment>
<sequence length="107" mass="11772">MAKISFIFSPLFFGLLSLVLIAFMSETGGVVNGFTQPICPATAPKTLGYKNMISWNDCFENCRYWCIAAYGSTWGPDAVPGYCFNPRLFVIVCQCCTTTTTTTHVSD</sequence>
<reference evidence="2" key="1">
    <citation type="submission" date="2022-03" db="EMBL/GenBank/DDBJ databases">
        <title>A functionally conserved STORR gene fusion in Papaver species that diverged 16.8 million years ago.</title>
        <authorList>
            <person name="Catania T."/>
        </authorList>
    </citation>
    <scope>NUCLEOTIDE SEQUENCE</scope>
    <source>
        <strain evidence="2">S-191538</strain>
    </source>
</reference>
<evidence type="ECO:0000256" key="1">
    <source>
        <dbReference type="SAM" id="SignalP"/>
    </source>
</evidence>
<proteinExistence type="predicted"/>
<feature type="chain" id="PRO_5041304120" evidence="1">
    <location>
        <begin position="30"/>
        <end position="107"/>
    </location>
</feature>
<name>A0AA41VAT8_PAPNU</name>
<dbReference type="AlphaFoldDB" id="A0AA41VAT8"/>
<protein>
    <submittedName>
        <fullName evidence="2">Uncharacterized protein</fullName>
    </submittedName>
</protein>
<keyword evidence="3" id="KW-1185">Reference proteome</keyword>
<feature type="signal peptide" evidence="1">
    <location>
        <begin position="1"/>
        <end position="29"/>
    </location>
</feature>
<dbReference type="EMBL" id="JAJJMA010187044">
    <property type="protein sequence ID" value="MCL7038121.1"/>
    <property type="molecule type" value="Genomic_DNA"/>
</dbReference>
<evidence type="ECO:0000313" key="2">
    <source>
        <dbReference type="EMBL" id="MCL7038121.1"/>
    </source>
</evidence>
<dbReference type="Proteomes" id="UP001177140">
    <property type="component" value="Unassembled WGS sequence"/>
</dbReference>
<organism evidence="2 3">
    <name type="scientific">Papaver nudicaule</name>
    <name type="common">Iceland poppy</name>
    <dbReference type="NCBI Taxonomy" id="74823"/>
    <lineage>
        <taxon>Eukaryota</taxon>
        <taxon>Viridiplantae</taxon>
        <taxon>Streptophyta</taxon>
        <taxon>Embryophyta</taxon>
        <taxon>Tracheophyta</taxon>
        <taxon>Spermatophyta</taxon>
        <taxon>Magnoliopsida</taxon>
        <taxon>Ranunculales</taxon>
        <taxon>Papaveraceae</taxon>
        <taxon>Papaveroideae</taxon>
        <taxon>Papaver</taxon>
    </lineage>
</organism>